<name>A0A3M4B766_9PSED</name>
<dbReference type="Gene3D" id="2.30.110.50">
    <property type="match status" value="1"/>
</dbReference>
<comment type="caution">
    <text evidence="1">The sequence shown here is derived from an EMBL/GenBank/DDBJ whole genome shotgun (WGS) entry which is preliminary data.</text>
</comment>
<accession>A0A3M4B766</accession>
<dbReference type="SUPFAM" id="SSF69279">
    <property type="entry name" value="Phage tail proteins"/>
    <property type="match status" value="1"/>
</dbReference>
<reference evidence="1 2" key="1">
    <citation type="submission" date="2018-08" db="EMBL/GenBank/DDBJ databases">
        <title>Recombination of ecologically and evolutionarily significant loci maintains genetic cohesion in the Pseudomonas syringae species complex.</title>
        <authorList>
            <person name="Dillon M."/>
            <person name="Thakur S."/>
            <person name="Almeida R.N.D."/>
            <person name="Weir B.S."/>
            <person name="Guttman D.S."/>
        </authorList>
    </citation>
    <scope>NUCLEOTIDE SEQUENCE [LARGE SCALE GENOMIC DNA]</scope>
    <source>
        <strain evidence="1 2">ICMP 4330</strain>
    </source>
</reference>
<feature type="non-terminal residue" evidence="1">
    <location>
        <position position="86"/>
    </location>
</feature>
<evidence type="ECO:0000313" key="2">
    <source>
        <dbReference type="Proteomes" id="UP000267908"/>
    </source>
</evidence>
<evidence type="ECO:0000313" key="1">
    <source>
        <dbReference type="EMBL" id="RMP14314.1"/>
    </source>
</evidence>
<gene>
    <name evidence="1" type="ORF">ALQ28_04556</name>
</gene>
<sequence>MAFDPQGNGIHGQIYRVAQGDAGKRLTRYTLSLVPQLQYLHHRTNQRIYQQMSAQQIIALILEEHGIKSNGYSFQLGQPCPARDYC</sequence>
<protein>
    <submittedName>
        <fullName evidence="1">Rhs element Vgr protein</fullName>
    </submittedName>
</protein>
<dbReference type="Pfam" id="PF05954">
    <property type="entry name" value="Phage_GPD"/>
    <property type="match status" value="1"/>
</dbReference>
<organism evidence="1 2">
    <name type="scientific">Pseudomonas syringae pv. delphinii</name>
    <dbReference type="NCBI Taxonomy" id="192088"/>
    <lineage>
        <taxon>Bacteria</taxon>
        <taxon>Pseudomonadati</taxon>
        <taxon>Pseudomonadota</taxon>
        <taxon>Gammaproteobacteria</taxon>
        <taxon>Pseudomonadales</taxon>
        <taxon>Pseudomonadaceae</taxon>
        <taxon>Pseudomonas</taxon>
    </lineage>
</organism>
<dbReference type="AlphaFoldDB" id="A0A3M4B766"/>
<dbReference type="EMBL" id="RBQG01000135">
    <property type="protein sequence ID" value="RMP14314.1"/>
    <property type="molecule type" value="Genomic_DNA"/>
</dbReference>
<proteinExistence type="predicted"/>
<dbReference type="Proteomes" id="UP000267908">
    <property type="component" value="Unassembled WGS sequence"/>
</dbReference>